<dbReference type="EMBL" id="CAWUPB010001173">
    <property type="protein sequence ID" value="CAK7347392.1"/>
    <property type="molecule type" value="Genomic_DNA"/>
</dbReference>
<evidence type="ECO:0000313" key="7">
    <source>
        <dbReference type="Proteomes" id="UP001314170"/>
    </source>
</evidence>
<evidence type="ECO:0000313" key="6">
    <source>
        <dbReference type="EMBL" id="CAK7347392.1"/>
    </source>
</evidence>
<gene>
    <name evidence="6" type="ORF">DCAF_LOCUS20076</name>
</gene>
<feature type="binding site" evidence="4">
    <location>
        <begin position="88"/>
        <end position="95"/>
    </location>
    <ligand>
        <name>ATP</name>
        <dbReference type="ChEBI" id="CHEBI:30616"/>
    </ligand>
</feature>
<evidence type="ECO:0000256" key="2">
    <source>
        <dbReference type="ARBA" id="ARBA00023054"/>
    </source>
</evidence>
<keyword evidence="2" id="KW-0175">Coiled coil</keyword>
<dbReference type="InterPro" id="IPR027640">
    <property type="entry name" value="Kinesin-like_fam"/>
</dbReference>
<dbReference type="GO" id="GO:0007018">
    <property type="term" value="P:microtubule-based movement"/>
    <property type="evidence" value="ECO:0007669"/>
    <property type="project" value="InterPro"/>
</dbReference>
<name>A0AAV1SB81_9ROSI</name>
<dbReference type="PANTHER" id="PTHR47968:SF36">
    <property type="entry name" value="KINESIN HEAVY CHAIN ISOFORM X1"/>
    <property type="match status" value="1"/>
</dbReference>
<dbReference type="PROSITE" id="PS50067">
    <property type="entry name" value="KINESIN_MOTOR_2"/>
    <property type="match status" value="1"/>
</dbReference>
<evidence type="ECO:0000259" key="5">
    <source>
        <dbReference type="PROSITE" id="PS50067"/>
    </source>
</evidence>
<dbReference type="Proteomes" id="UP001314170">
    <property type="component" value="Unassembled WGS sequence"/>
</dbReference>
<dbReference type="GO" id="GO:0005874">
    <property type="term" value="C:microtubule"/>
    <property type="evidence" value="ECO:0007669"/>
    <property type="project" value="UniProtKB-KW"/>
</dbReference>
<proteinExistence type="inferred from homology"/>
<organism evidence="6 7">
    <name type="scientific">Dovyalis caffra</name>
    <dbReference type="NCBI Taxonomy" id="77055"/>
    <lineage>
        <taxon>Eukaryota</taxon>
        <taxon>Viridiplantae</taxon>
        <taxon>Streptophyta</taxon>
        <taxon>Embryophyta</taxon>
        <taxon>Tracheophyta</taxon>
        <taxon>Spermatophyta</taxon>
        <taxon>Magnoliopsida</taxon>
        <taxon>eudicotyledons</taxon>
        <taxon>Gunneridae</taxon>
        <taxon>Pentapetalae</taxon>
        <taxon>rosids</taxon>
        <taxon>fabids</taxon>
        <taxon>Malpighiales</taxon>
        <taxon>Salicaceae</taxon>
        <taxon>Flacourtieae</taxon>
        <taxon>Dovyalis</taxon>
    </lineage>
</organism>
<dbReference type="AlphaFoldDB" id="A0AAV1SB81"/>
<dbReference type="GO" id="GO:0003777">
    <property type="term" value="F:microtubule motor activity"/>
    <property type="evidence" value="ECO:0007669"/>
    <property type="project" value="InterPro"/>
</dbReference>
<comment type="caution">
    <text evidence="6">The sequence shown here is derived from an EMBL/GenBank/DDBJ whole genome shotgun (WGS) entry which is preliminary data.</text>
</comment>
<accession>A0AAV1SB81</accession>
<keyword evidence="4" id="KW-0067">ATP-binding</keyword>
<keyword evidence="1" id="KW-0493">Microtubule</keyword>
<dbReference type="SUPFAM" id="SSF52540">
    <property type="entry name" value="P-loop containing nucleoside triphosphate hydrolases"/>
    <property type="match status" value="1"/>
</dbReference>
<dbReference type="GO" id="GO:0005524">
    <property type="term" value="F:ATP binding"/>
    <property type="evidence" value="ECO:0007669"/>
    <property type="project" value="UniProtKB-UniRule"/>
</dbReference>
<evidence type="ECO:0000256" key="4">
    <source>
        <dbReference type="PROSITE-ProRule" id="PRU00283"/>
    </source>
</evidence>
<comment type="similarity">
    <text evidence="4">Belongs to the TRAFAC class myosin-kinesin ATPase superfamily. Kinesin family.</text>
</comment>
<dbReference type="GO" id="GO:0008017">
    <property type="term" value="F:microtubule binding"/>
    <property type="evidence" value="ECO:0007669"/>
    <property type="project" value="InterPro"/>
</dbReference>
<dbReference type="SMART" id="SM00129">
    <property type="entry name" value="KISc"/>
    <property type="match status" value="1"/>
</dbReference>
<sequence>MEKICVAVRVRPPVTVSEDATVNGTSWKVEENRISLHKSHGTPISGTSYAFDHVFDESCTNSRVYELLTKDLIHAAVEGFNGTVFAYGQTSSGKTFTMNGSQNDRGIIHRAVKDVFNKIHMISEREFLIRVSYMEIYNEEIIDLFAVENQKLPIHESLERGVFVAGLKEEIVSNSEQVLKLIEGGEGLEA</sequence>
<evidence type="ECO:0000256" key="3">
    <source>
        <dbReference type="ARBA" id="ARBA00023175"/>
    </source>
</evidence>
<keyword evidence="7" id="KW-1185">Reference proteome</keyword>
<dbReference type="InterPro" id="IPR036961">
    <property type="entry name" value="Kinesin_motor_dom_sf"/>
</dbReference>
<keyword evidence="3 4" id="KW-0505">Motor protein</keyword>
<dbReference type="InterPro" id="IPR001752">
    <property type="entry name" value="Kinesin_motor_dom"/>
</dbReference>
<dbReference type="Gene3D" id="3.40.850.10">
    <property type="entry name" value="Kinesin motor domain"/>
    <property type="match status" value="1"/>
</dbReference>
<dbReference type="InterPro" id="IPR027417">
    <property type="entry name" value="P-loop_NTPase"/>
</dbReference>
<feature type="domain" description="Kinesin motor" evidence="5">
    <location>
        <begin position="3"/>
        <end position="190"/>
    </location>
</feature>
<keyword evidence="4" id="KW-0547">Nucleotide-binding</keyword>
<evidence type="ECO:0000256" key="1">
    <source>
        <dbReference type="ARBA" id="ARBA00022701"/>
    </source>
</evidence>
<dbReference type="Pfam" id="PF00225">
    <property type="entry name" value="Kinesin"/>
    <property type="match status" value="1"/>
</dbReference>
<protein>
    <recommendedName>
        <fullName evidence="5">Kinesin motor domain-containing protein</fullName>
    </recommendedName>
</protein>
<dbReference type="PANTHER" id="PTHR47968">
    <property type="entry name" value="CENTROMERE PROTEIN E"/>
    <property type="match status" value="1"/>
</dbReference>
<reference evidence="6 7" key="1">
    <citation type="submission" date="2024-01" db="EMBL/GenBank/DDBJ databases">
        <authorList>
            <person name="Waweru B."/>
        </authorList>
    </citation>
    <scope>NUCLEOTIDE SEQUENCE [LARGE SCALE GENOMIC DNA]</scope>
</reference>